<dbReference type="InterPro" id="IPR029068">
    <property type="entry name" value="Glyas_Bleomycin-R_OHBP_Dase"/>
</dbReference>
<dbReference type="PROSITE" id="PS51819">
    <property type="entry name" value="VOC"/>
    <property type="match status" value="1"/>
</dbReference>
<dbReference type="PANTHER" id="PTHR35006:SF2">
    <property type="entry name" value="GLYOXALASE FAMILY PROTEIN (AFU_ORTHOLOGUE AFUA_5G14830)"/>
    <property type="match status" value="1"/>
</dbReference>
<dbReference type="SUPFAM" id="SSF54593">
    <property type="entry name" value="Glyoxalase/Bleomycin resistance protein/Dihydroxybiphenyl dioxygenase"/>
    <property type="match status" value="1"/>
</dbReference>
<dbReference type="RefSeq" id="WP_190946008.1">
    <property type="nucleotide sequence ID" value="NZ_JACJSI010000240.1"/>
</dbReference>
<evidence type="ECO:0000313" key="2">
    <source>
        <dbReference type="EMBL" id="MBD2535150.1"/>
    </source>
</evidence>
<accession>A0ABR8E0V1</accession>
<dbReference type="InterPro" id="IPR004360">
    <property type="entry name" value="Glyas_Fos-R_dOase_dom"/>
</dbReference>
<dbReference type="CDD" id="cd07262">
    <property type="entry name" value="VOC_like"/>
    <property type="match status" value="1"/>
</dbReference>
<dbReference type="Pfam" id="PF00903">
    <property type="entry name" value="Glyoxalase"/>
    <property type="match status" value="1"/>
</dbReference>
<comment type="caution">
    <text evidence="2">The sequence shown here is derived from an EMBL/GenBank/DDBJ whole genome shotgun (WGS) entry which is preliminary data.</text>
</comment>
<protein>
    <submittedName>
        <fullName evidence="2">VOC family protein</fullName>
    </submittedName>
</protein>
<keyword evidence="3" id="KW-1185">Reference proteome</keyword>
<proteinExistence type="predicted"/>
<feature type="domain" description="VOC" evidence="1">
    <location>
        <begin position="1"/>
        <end position="125"/>
    </location>
</feature>
<gene>
    <name evidence="2" type="ORF">H6G97_39380</name>
</gene>
<name>A0ABR8E0V1_9NOSO</name>
<dbReference type="Proteomes" id="UP000623440">
    <property type="component" value="Unassembled WGS sequence"/>
</dbReference>
<organism evidence="2 3">
    <name type="scientific">Nostoc flagelliforme FACHB-838</name>
    <dbReference type="NCBI Taxonomy" id="2692904"/>
    <lineage>
        <taxon>Bacteria</taxon>
        <taxon>Bacillati</taxon>
        <taxon>Cyanobacteriota</taxon>
        <taxon>Cyanophyceae</taxon>
        <taxon>Nostocales</taxon>
        <taxon>Nostocaceae</taxon>
        <taxon>Nostoc</taxon>
    </lineage>
</organism>
<reference evidence="2 3" key="1">
    <citation type="journal article" date="2020" name="ISME J.">
        <title>Comparative genomics reveals insights into cyanobacterial evolution and habitat adaptation.</title>
        <authorList>
            <person name="Chen M.Y."/>
            <person name="Teng W.K."/>
            <person name="Zhao L."/>
            <person name="Hu C.X."/>
            <person name="Zhou Y.K."/>
            <person name="Han B.P."/>
            <person name="Song L.R."/>
            <person name="Shu W.S."/>
        </authorList>
    </citation>
    <scope>NUCLEOTIDE SEQUENCE [LARGE SCALE GENOMIC DNA]</scope>
    <source>
        <strain evidence="2 3">FACHB-838</strain>
    </source>
</reference>
<dbReference type="Gene3D" id="3.10.180.10">
    <property type="entry name" value="2,3-Dihydroxybiphenyl 1,2-Dioxygenase, domain 1"/>
    <property type="match status" value="1"/>
</dbReference>
<dbReference type="InterPro" id="IPR037523">
    <property type="entry name" value="VOC_core"/>
</dbReference>
<evidence type="ECO:0000313" key="3">
    <source>
        <dbReference type="Proteomes" id="UP000623440"/>
    </source>
</evidence>
<dbReference type="PANTHER" id="PTHR35006">
    <property type="entry name" value="GLYOXALASE FAMILY PROTEIN (AFU_ORTHOLOGUE AFUA_5G14830)"/>
    <property type="match status" value="1"/>
</dbReference>
<sequence length="128" mass="13731">MIDHTGIVVSDFEQSKSFYGAALEPIGLLLIAEYLASTTGSTDIAGFGQPPEAEFWLTHGNPGSVRVHVAFRVHNHAAVEAFYNAALAAGGRDNGAPGLRPQYHPNYYAAFVLDPDGHNIEAVCHQPE</sequence>
<dbReference type="EMBL" id="JACJSI010000240">
    <property type="protein sequence ID" value="MBD2535150.1"/>
    <property type="molecule type" value="Genomic_DNA"/>
</dbReference>
<evidence type="ECO:0000259" key="1">
    <source>
        <dbReference type="PROSITE" id="PS51819"/>
    </source>
</evidence>